<feature type="transmembrane region" description="Helical" evidence="1">
    <location>
        <begin position="12"/>
        <end position="30"/>
    </location>
</feature>
<name>A0A2T0BRF9_9CLOT</name>
<proteinExistence type="predicted"/>
<evidence type="ECO:0000313" key="3">
    <source>
        <dbReference type="Proteomes" id="UP000237798"/>
    </source>
</evidence>
<accession>A0A2T0BRF9</accession>
<dbReference type="RefSeq" id="WP_106008014.1">
    <property type="nucleotide sequence ID" value="NZ_JALCPJ010000001.1"/>
</dbReference>
<gene>
    <name evidence="2" type="ORF">CLLU_05100</name>
</gene>
<evidence type="ECO:0008006" key="4">
    <source>
        <dbReference type="Google" id="ProtNLM"/>
    </source>
</evidence>
<keyword evidence="3" id="KW-1185">Reference proteome</keyword>
<evidence type="ECO:0000313" key="2">
    <source>
        <dbReference type="EMBL" id="PRR86412.1"/>
    </source>
</evidence>
<reference evidence="2 3" key="1">
    <citation type="submission" date="2018-03" db="EMBL/GenBank/DDBJ databases">
        <title>Genome sequence of Clostridium luticellarii DSM 29923.</title>
        <authorList>
            <person name="Poehlein A."/>
            <person name="Daniel R."/>
        </authorList>
    </citation>
    <scope>NUCLEOTIDE SEQUENCE [LARGE SCALE GENOMIC DNA]</scope>
    <source>
        <strain evidence="2 3">DSM 29923</strain>
    </source>
</reference>
<dbReference type="AlphaFoldDB" id="A0A2T0BRF9"/>
<sequence length="31" mass="3699">MKKQTRDKMTKALVIFVILIFVIGLLPMFFR</sequence>
<dbReference type="Proteomes" id="UP000237798">
    <property type="component" value="Unassembled WGS sequence"/>
</dbReference>
<comment type="caution">
    <text evidence="2">The sequence shown here is derived from an EMBL/GenBank/DDBJ whole genome shotgun (WGS) entry which is preliminary data.</text>
</comment>
<evidence type="ECO:0000256" key="1">
    <source>
        <dbReference type="SAM" id="Phobius"/>
    </source>
</evidence>
<keyword evidence="1" id="KW-0472">Membrane</keyword>
<organism evidence="2 3">
    <name type="scientific">Clostridium luticellarii</name>
    <dbReference type="NCBI Taxonomy" id="1691940"/>
    <lineage>
        <taxon>Bacteria</taxon>
        <taxon>Bacillati</taxon>
        <taxon>Bacillota</taxon>
        <taxon>Clostridia</taxon>
        <taxon>Eubacteriales</taxon>
        <taxon>Clostridiaceae</taxon>
        <taxon>Clostridium</taxon>
    </lineage>
</organism>
<keyword evidence="1" id="KW-1133">Transmembrane helix</keyword>
<dbReference type="EMBL" id="PVXP01000004">
    <property type="protein sequence ID" value="PRR86412.1"/>
    <property type="molecule type" value="Genomic_DNA"/>
</dbReference>
<protein>
    <recommendedName>
        <fullName evidence="4">DUF4044 domain-containing protein</fullName>
    </recommendedName>
</protein>
<keyword evidence="1" id="KW-0812">Transmembrane</keyword>